<dbReference type="PANTHER" id="PTHR35561:SF1">
    <property type="entry name" value="RNA 2',3'-CYCLIC PHOSPHODIESTERASE"/>
    <property type="match status" value="1"/>
</dbReference>
<keyword evidence="6" id="KW-1185">Reference proteome</keyword>
<dbReference type="EMBL" id="CP107020">
    <property type="protein sequence ID" value="UYG16182.1"/>
    <property type="molecule type" value="Genomic_DNA"/>
</dbReference>
<feature type="short sequence motif" description="HXTX 1" evidence="2">
    <location>
        <begin position="41"/>
        <end position="44"/>
    </location>
</feature>
<dbReference type="RefSeq" id="WP_263593395.1">
    <property type="nucleotide sequence ID" value="NZ_CP107020.1"/>
</dbReference>
<keyword evidence="1 2" id="KW-0378">Hydrolase</keyword>
<dbReference type="Pfam" id="PF02834">
    <property type="entry name" value="LigT_PEase"/>
    <property type="match status" value="1"/>
</dbReference>
<comment type="similarity">
    <text evidence="2">Belongs to the 2H phosphoesterase superfamily. ThpR family.</text>
</comment>
<comment type="function">
    <text evidence="2">Hydrolyzes RNA 2',3'-cyclic phosphodiester to an RNA 2'-phosphomonoester.</text>
</comment>
<feature type="region of interest" description="Disordered" evidence="3">
    <location>
        <begin position="104"/>
        <end position="126"/>
    </location>
</feature>
<dbReference type="EC" id="3.1.4.58" evidence="2"/>
<sequence>MRLFAAIRPPREALAHLDGVLEPIRRAEGLTLRWGDPGQWHLTLAFAPAVPDGALDDVVAHLSGIAARHDPLELHLAGAGEFGRRTLWIGVGGEVPALERLLGEPLLEPRDGPDASDGPGGSARDRHRAHLTVARVSARAPQTRRRRGTHRERAADPVAAILRRTVHALSVYRGPAWTAEEIEVVASHLGQGRSAGPLHEVLARVPLA</sequence>
<feature type="domain" description="Phosphoesterase HXTX" evidence="4">
    <location>
        <begin position="8"/>
        <end position="85"/>
    </location>
</feature>
<gene>
    <name evidence="5" type="primary">thpR</name>
    <name evidence="5" type="ORF">BRM3_11210</name>
</gene>
<dbReference type="PANTHER" id="PTHR35561">
    <property type="entry name" value="RNA 2',3'-CYCLIC PHOSPHODIESTERASE"/>
    <property type="match status" value="1"/>
</dbReference>
<feature type="active site" description="Proton donor" evidence="2">
    <location>
        <position position="41"/>
    </location>
</feature>
<dbReference type="InterPro" id="IPR004175">
    <property type="entry name" value="RNA_CPDase"/>
</dbReference>
<proteinExistence type="inferred from homology"/>
<reference evidence="5" key="1">
    <citation type="submission" date="2022-10" db="EMBL/GenBank/DDBJ databases">
        <title>Whole-Genome Sequencing of Brachybacterium huguangmaarense BRM-3, Isolated from Betula schmidtii.</title>
        <authorList>
            <person name="Haam D."/>
        </authorList>
    </citation>
    <scope>NUCLEOTIDE SEQUENCE</scope>
    <source>
        <strain evidence="5">BRM-3</strain>
    </source>
</reference>
<evidence type="ECO:0000313" key="6">
    <source>
        <dbReference type="Proteomes" id="UP001164305"/>
    </source>
</evidence>
<dbReference type="InterPro" id="IPR009097">
    <property type="entry name" value="Cyclic_Pdiesterase"/>
</dbReference>
<evidence type="ECO:0000256" key="1">
    <source>
        <dbReference type="ARBA" id="ARBA00022801"/>
    </source>
</evidence>
<protein>
    <recommendedName>
        <fullName evidence="2">RNA 2',3'-cyclic phosphodiesterase</fullName>
        <shortName evidence="2">RNA 2',3'-CPDase</shortName>
        <ecNumber evidence="2">3.1.4.58</ecNumber>
    </recommendedName>
</protein>
<organism evidence="5 6">
    <name type="scientific">Brachybacterium huguangmaarense</name>
    <dbReference type="NCBI Taxonomy" id="1652028"/>
    <lineage>
        <taxon>Bacteria</taxon>
        <taxon>Bacillati</taxon>
        <taxon>Actinomycetota</taxon>
        <taxon>Actinomycetes</taxon>
        <taxon>Micrococcales</taxon>
        <taxon>Dermabacteraceae</taxon>
        <taxon>Brachybacterium</taxon>
    </lineage>
</organism>
<dbReference type="Proteomes" id="UP001164305">
    <property type="component" value="Chromosome"/>
</dbReference>
<dbReference type="Gene3D" id="3.90.1140.10">
    <property type="entry name" value="Cyclic phosphodiesterase"/>
    <property type="match status" value="1"/>
</dbReference>
<evidence type="ECO:0000313" key="5">
    <source>
        <dbReference type="EMBL" id="UYG16182.1"/>
    </source>
</evidence>
<feature type="active site" description="Proton acceptor" evidence="2">
    <location>
        <position position="130"/>
    </location>
</feature>
<evidence type="ECO:0000256" key="3">
    <source>
        <dbReference type="SAM" id="MobiDB-lite"/>
    </source>
</evidence>
<evidence type="ECO:0000256" key="2">
    <source>
        <dbReference type="HAMAP-Rule" id="MF_01940"/>
    </source>
</evidence>
<dbReference type="HAMAP" id="MF_01940">
    <property type="entry name" value="RNA_CPDase"/>
    <property type="match status" value="1"/>
</dbReference>
<dbReference type="SUPFAM" id="SSF55144">
    <property type="entry name" value="LigT-like"/>
    <property type="match status" value="1"/>
</dbReference>
<dbReference type="InterPro" id="IPR014051">
    <property type="entry name" value="Phosphoesterase_HXTX"/>
</dbReference>
<dbReference type="NCBIfam" id="TIGR02258">
    <property type="entry name" value="2_5_ligase"/>
    <property type="match status" value="1"/>
</dbReference>
<feature type="short sequence motif" description="HXTX 2" evidence="2">
    <location>
        <begin position="130"/>
        <end position="133"/>
    </location>
</feature>
<comment type="catalytic activity">
    <reaction evidence="2">
        <text>a 3'-end 2',3'-cyclophospho-ribonucleotide-RNA + H2O = a 3'-end 2'-phospho-ribonucleotide-RNA + H(+)</text>
        <dbReference type="Rhea" id="RHEA:11828"/>
        <dbReference type="Rhea" id="RHEA-COMP:10464"/>
        <dbReference type="Rhea" id="RHEA-COMP:17353"/>
        <dbReference type="ChEBI" id="CHEBI:15377"/>
        <dbReference type="ChEBI" id="CHEBI:15378"/>
        <dbReference type="ChEBI" id="CHEBI:83064"/>
        <dbReference type="ChEBI" id="CHEBI:173113"/>
        <dbReference type="EC" id="3.1.4.58"/>
    </reaction>
</comment>
<evidence type="ECO:0000259" key="4">
    <source>
        <dbReference type="Pfam" id="PF02834"/>
    </source>
</evidence>
<accession>A0ABY6FZ58</accession>
<name>A0ABY6FZ58_9MICO</name>